<sequence>MTAQDLTDKARPHVIEPHDTEAINQWLAAVRLDAALTQPTAFRLAQVLAAQKSPAISLTAEIRRQLGRDPAEWEEDLADLYRRGLLAMWQSLGSPWLVMLMRGGPGKAHARAAAHGSAHAPA</sequence>
<name>A0ABM7YL02_9BURK</name>
<accession>A0ABM7YL02</accession>
<evidence type="ECO:0000313" key="1">
    <source>
        <dbReference type="EMBL" id="BDI05115.1"/>
    </source>
</evidence>
<dbReference type="EMBL" id="AP025730">
    <property type="protein sequence ID" value="BDI05115.1"/>
    <property type="molecule type" value="Genomic_DNA"/>
</dbReference>
<reference evidence="1" key="1">
    <citation type="submission" date="2022-04" db="EMBL/GenBank/DDBJ databases">
        <title>Whole genome sequence of Sphaerotilus sp. FB-5.</title>
        <authorList>
            <person name="Takeda M."/>
            <person name="Narihara S."/>
            <person name="Akimoto M."/>
            <person name="Akimoto R."/>
            <person name="Nishiyashiki S."/>
            <person name="Murakami T."/>
        </authorList>
    </citation>
    <scope>NUCLEOTIDE SEQUENCE</scope>
    <source>
        <strain evidence="1">FB-5</strain>
    </source>
</reference>
<organism evidence="1 2">
    <name type="scientific">Sphaerotilus microaerophilus</name>
    <dbReference type="NCBI Taxonomy" id="2914710"/>
    <lineage>
        <taxon>Bacteria</taxon>
        <taxon>Pseudomonadati</taxon>
        <taxon>Pseudomonadota</taxon>
        <taxon>Betaproteobacteria</taxon>
        <taxon>Burkholderiales</taxon>
        <taxon>Sphaerotilaceae</taxon>
        <taxon>Sphaerotilus</taxon>
    </lineage>
</organism>
<dbReference type="RefSeq" id="WP_251973176.1">
    <property type="nucleotide sequence ID" value="NZ_AP025730.1"/>
</dbReference>
<keyword evidence="2" id="KW-1185">Reference proteome</keyword>
<protein>
    <submittedName>
        <fullName evidence="1">Uncharacterized protein</fullName>
    </submittedName>
</protein>
<proteinExistence type="predicted"/>
<evidence type="ECO:0000313" key="2">
    <source>
        <dbReference type="Proteomes" id="UP001057498"/>
    </source>
</evidence>
<gene>
    <name evidence="1" type="ORF">CATMQ487_20850</name>
</gene>
<dbReference type="Proteomes" id="UP001057498">
    <property type="component" value="Chromosome"/>
</dbReference>